<sequence>MKKKITVINLMLIVILLGIIVSVIFNIIDNYFNLNYLRENIIDLVKKYLNFN</sequence>
<dbReference type="Proteomes" id="UP001360424">
    <property type="component" value="Chromosome"/>
</dbReference>
<evidence type="ECO:0000256" key="1">
    <source>
        <dbReference type="SAM" id="Phobius"/>
    </source>
</evidence>
<dbReference type="RefSeq" id="WP_338521533.1">
    <property type="nucleotide sequence ID" value="NZ_CP135136.1"/>
</dbReference>
<keyword evidence="1" id="KW-0812">Transmembrane</keyword>
<proteinExistence type="predicted"/>
<name>A0ABZ2GXY7_9GAMM</name>
<evidence type="ECO:0000313" key="2">
    <source>
        <dbReference type="EMBL" id="WWR12000.1"/>
    </source>
</evidence>
<protein>
    <submittedName>
        <fullName evidence="2">Uncharacterized protein</fullName>
    </submittedName>
</protein>
<dbReference type="EMBL" id="CP135136">
    <property type="protein sequence ID" value="WWR12000.1"/>
    <property type="molecule type" value="Genomic_DNA"/>
</dbReference>
<organism evidence="2 3">
    <name type="scientific">Candidatus Legionella polyplacis</name>
    <dbReference type="NCBI Taxonomy" id="2005262"/>
    <lineage>
        <taxon>Bacteria</taxon>
        <taxon>Pseudomonadati</taxon>
        <taxon>Pseudomonadota</taxon>
        <taxon>Gammaproteobacteria</taxon>
        <taxon>Legionellales</taxon>
        <taxon>Legionellaceae</taxon>
        <taxon>Legionella</taxon>
    </lineage>
</organism>
<keyword evidence="3" id="KW-1185">Reference proteome</keyword>
<keyword evidence="1" id="KW-1133">Transmembrane helix</keyword>
<gene>
    <name evidence="2" type="ORF">RQL38_02500</name>
</gene>
<reference evidence="2" key="1">
    <citation type="submission" date="2023-09" db="EMBL/GenBank/DDBJ databases">
        <title>Genomes of two closely related lineages of the louse Polyplax serrata with different host specificities.</title>
        <authorList>
            <person name="Martinu J."/>
            <person name="Tarabai H."/>
            <person name="Stefka J."/>
            <person name="Hypsa V."/>
        </authorList>
    </citation>
    <scope>NUCLEOTIDE SEQUENCE [LARGE SCALE GENOMIC DNA]</scope>
    <source>
        <strain evidence="2">HR10_N</strain>
    </source>
</reference>
<feature type="transmembrane region" description="Helical" evidence="1">
    <location>
        <begin position="7"/>
        <end position="28"/>
    </location>
</feature>
<evidence type="ECO:0000313" key="3">
    <source>
        <dbReference type="Proteomes" id="UP001360424"/>
    </source>
</evidence>
<keyword evidence="1" id="KW-0472">Membrane</keyword>
<accession>A0ABZ2GXY7</accession>